<dbReference type="GO" id="GO:0141163">
    <property type="term" value="P:positive regulation of cAMP/PKA signal transduction"/>
    <property type="evidence" value="ECO:0007669"/>
    <property type="project" value="Ensembl"/>
</dbReference>
<evidence type="ECO:0000256" key="5">
    <source>
        <dbReference type="ARBA" id="ARBA00022702"/>
    </source>
</evidence>
<dbReference type="GO" id="GO:0150059">
    <property type="term" value="P:amylin receptor 1 signaling pathway"/>
    <property type="evidence" value="ECO:0007669"/>
    <property type="project" value="Ensembl"/>
</dbReference>
<feature type="signal peptide" evidence="13">
    <location>
        <begin position="1"/>
        <end position="23"/>
    </location>
</feature>
<dbReference type="GO" id="GO:0045779">
    <property type="term" value="P:negative regulation of bone resorption"/>
    <property type="evidence" value="ECO:0007669"/>
    <property type="project" value="Ensembl"/>
</dbReference>
<dbReference type="Proteomes" id="UP000694398">
    <property type="component" value="Unassembled WGS sequence"/>
</dbReference>
<keyword evidence="13" id="KW-0732">Signal</keyword>
<dbReference type="GO" id="GO:0005179">
    <property type="term" value="F:hormone activity"/>
    <property type="evidence" value="ECO:0007669"/>
    <property type="project" value="UniProtKB-KW"/>
</dbReference>
<dbReference type="InterPro" id="IPR021117">
    <property type="entry name" value="Calcitonin-like"/>
</dbReference>
<evidence type="ECO:0000256" key="8">
    <source>
        <dbReference type="ARBA" id="ARBA00023157"/>
    </source>
</evidence>
<comment type="subcellular location">
    <subcellularLocation>
        <location evidence="1">Secreted</location>
    </subcellularLocation>
</comment>
<dbReference type="SMART" id="SM00113">
    <property type="entry name" value="CALCITONIN"/>
    <property type="match status" value="1"/>
</dbReference>
<dbReference type="PANTHER" id="PTHR10505">
    <property type="entry name" value="CALCITONIN-RELATED"/>
    <property type="match status" value="1"/>
</dbReference>
<keyword evidence="7" id="KW-0034">Amyloid</keyword>
<evidence type="ECO:0000256" key="7">
    <source>
        <dbReference type="ARBA" id="ARBA00023087"/>
    </source>
</evidence>
<evidence type="ECO:0000313" key="16">
    <source>
        <dbReference type="Proteomes" id="UP000694398"/>
    </source>
</evidence>
<keyword evidence="4" id="KW-0964">Secreted</keyword>
<comment type="function">
    <text evidence="10">Amylin/IAPP is a glucoregulatory peptide hormone that plays an important role in the regulation of energy homeostasis. Selectively inhibits insulin-stimulated glucose utilization and glycogen deposition in muscle, while not affecting adipocyte glucose metabolism. IAPP function is mediated by the CALCR-RAMPs (AMYRs) receptor complexes. Amylin can also bind CALCR receptor in the absence of RAMPs, although it is more selective for AMYRs.</text>
</comment>
<dbReference type="InterPro" id="IPR001693">
    <property type="entry name" value="Calcitonin_peptide-like"/>
</dbReference>
<dbReference type="GO" id="GO:0019233">
    <property type="term" value="P:sensory perception of pain"/>
    <property type="evidence" value="ECO:0007669"/>
    <property type="project" value="Ensembl"/>
</dbReference>
<dbReference type="GO" id="GO:0042802">
    <property type="term" value="F:identical protein binding"/>
    <property type="evidence" value="ECO:0007669"/>
    <property type="project" value="Ensembl"/>
</dbReference>
<evidence type="ECO:0000256" key="12">
    <source>
        <dbReference type="PIRSR" id="PIRSR621116-50"/>
    </source>
</evidence>
<gene>
    <name evidence="15" type="primary">IAPP</name>
</gene>
<evidence type="ECO:0000256" key="3">
    <source>
        <dbReference type="ARBA" id="ARBA00021733"/>
    </source>
</evidence>
<keyword evidence="16" id="KW-1185">Reference proteome</keyword>
<dbReference type="GO" id="GO:0007189">
    <property type="term" value="P:adenylate cyclase-activating G protein-coupled receptor signaling pathway"/>
    <property type="evidence" value="ECO:0007669"/>
    <property type="project" value="Ensembl"/>
</dbReference>
<evidence type="ECO:0000259" key="14">
    <source>
        <dbReference type="SMART" id="SM00113"/>
    </source>
</evidence>
<evidence type="ECO:0000256" key="10">
    <source>
        <dbReference type="ARBA" id="ARBA00049594"/>
    </source>
</evidence>
<dbReference type="GO" id="GO:0050850">
    <property type="term" value="P:positive regulation of calcium-mediated signaling"/>
    <property type="evidence" value="ECO:0007669"/>
    <property type="project" value="Ensembl"/>
</dbReference>
<dbReference type="OMA" id="CATQRLT"/>
<dbReference type="GO" id="GO:0030316">
    <property type="term" value="P:osteoclast differentiation"/>
    <property type="evidence" value="ECO:0007669"/>
    <property type="project" value="Ensembl"/>
</dbReference>
<dbReference type="InterPro" id="IPR018360">
    <property type="entry name" value="Calcitonin_CS"/>
</dbReference>
<keyword evidence="5" id="KW-0372">Hormone</keyword>
<feature type="domain" description="Calcitonin peptide-like" evidence="14">
    <location>
        <begin position="36"/>
        <end position="78"/>
    </location>
</feature>
<dbReference type="Pfam" id="PF00214">
    <property type="entry name" value="Calc_CGRP_IAPP"/>
    <property type="match status" value="1"/>
</dbReference>
<evidence type="ECO:0000256" key="13">
    <source>
        <dbReference type="SAM" id="SignalP"/>
    </source>
</evidence>
<reference evidence="15" key="2">
    <citation type="submission" date="2025-09" db="UniProtKB">
        <authorList>
            <consortium name="Ensembl"/>
        </authorList>
    </citation>
    <scope>IDENTIFICATION</scope>
</reference>
<comment type="similarity">
    <text evidence="2">Belongs to the calcitonin family.</text>
</comment>
<dbReference type="InterPro" id="IPR000443">
    <property type="entry name" value="IAPP"/>
</dbReference>
<dbReference type="InterPro" id="IPR021116">
    <property type="entry name" value="Calcitonin/adrenomedullin"/>
</dbReference>
<keyword evidence="6" id="KW-0027">Amidation</keyword>
<evidence type="ECO:0000256" key="11">
    <source>
        <dbReference type="ARBA" id="ARBA00050014"/>
    </source>
</evidence>
<dbReference type="GO" id="GO:0045671">
    <property type="term" value="P:negative regulation of osteoclast differentiation"/>
    <property type="evidence" value="ECO:0007669"/>
    <property type="project" value="Ensembl"/>
</dbReference>
<accession>A0A8C2W3B4</accession>
<organism evidence="15 16">
    <name type="scientific">Chinchilla lanigera</name>
    <name type="common">Long-tailed chinchilla</name>
    <name type="synonym">Chinchilla villidera</name>
    <dbReference type="NCBI Taxonomy" id="34839"/>
    <lineage>
        <taxon>Eukaryota</taxon>
        <taxon>Metazoa</taxon>
        <taxon>Chordata</taxon>
        <taxon>Craniata</taxon>
        <taxon>Vertebrata</taxon>
        <taxon>Euteleostomi</taxon>
        <taxon>Mammalia</taxon>
        <taxon>Eutheria</taxon>
        <taxon>Euarchontoglires</taxon>
        <taxon>Glires</taxon>
        <taxon>Rodentia</taxon>
        <taxon>Hystricomorpha</taxon>
        <taxon>Chinchillidae</taxon>
        <taxon>Chinchilla</taxon>
    </lineage>
</organism>
<dbReference type="GO" id="GO:0150061">
    <property type="term" value="P:amylin receptor 3 signaling pathway"/>
    <property type="evidence" value="ECO:0007669"/>
    <property type="project" value="Ensembl"/>
</dbReference>
<dbReference type="PROSITE" id="PS00258">
    <property type="entry name" value="CALCITONIN"/>
    <property type="match status" value="1"/>
</dbReference>
<evidence type="ECO:0000256" key="1">
    <source>
        <dbReference type="ARBA" id="ARBA00004613"/>
    </source>
</evidence>
<protein>
    <recommendedName>
        <fullName evidence="3">Islet amyloid polypeptide</fullName>
    </recommendedName>
    <alternativeName>
        <fullName evidence="9">Amylin</fullName>
    </alternativeName>
</protein>
<name>A0A8C2W3B4_CHILA</name>
<dbReference type="GO" id="GO:0005615">
    <property type="term" value="C:extracellular space"/>
    <property type="evidence" value="ECO:0007669"/>
    <property type="project" value="Ensembl"/>
</dbReference>
<feature type="chain" id="PRO_5034418421" description="Islet amyloid polypeptide" evidence="13">
    <location>
        <begin position="24"/>
        <end position="93"/>
    </location>
</feature>
<dbReference type="GO" id="GO:0150060">
    <property type="term" value="P:amylin receptor 2 signaling pathway"/>
    <property type="evidence" value="ECO:0007669"/>
    <property type="project" value="Ensembl"/>
</dbReference>
<dbReference type="GO" id="GO:0043025">
    <property type="term" value="C:neuronal cell body"/>
    <property type="evidence" value="ECO:0007669"/>
    <property type="project" value="Ensembl"/>
</dbReference>
<dbReference type="Ensembl" id="ENSCLAT00000022671.1">
    <property type="protein sequence ID" value="ENSCLAP00000022465.1"/>
    <property type="gene ID" value="ENSCLAG00000015413.1"/>
</dbReference>
<dbReference type="PRINTS" id="PR00818">
    <property type="entry name" value="ISLETAMYLOID"/>
</dbReference>
<evidence type="ECO:0000256" key="9">
    <source>
        <dbReference type="ARBA" id="ARBA00030712"/>
    </source>
</evidence>
<dbReference type="Gene3D" id="6.10.250.2190">
    <property type="match status" value="1"/>
</dbReference>
<sequence length="93" mass="10207">AMCILKLPIALLVLSFAVHKLKATPIASDTSHHVDKRKCNTATCATQRLTHFLVRSSHHLGAVLPPTNVGSNTYGKRNAADILDRELLHYLPL</sequence>
<evidence type="ECO:0000256" key="4">
    <source>
        <dbReference type="ARBA" id="ARBA00022525"/>
    </source>
</evidence>
<dbReference type="PANTHER" id="PTHR10505:SF4">
    <property type="entry name" value="ISLET AMYLOID POLYPEPTIDE"/>
    <property type="match status" value="1"/>
</dbReference>
<keyword evidence="8 12" id="KW-1015">Disulfide bond</keyword>
<reference evidence="15" key="1">
    <citation type="submission" date="2025-08" db="UniProtKB">
        <authorList>
            <consortium name="Ensembl"/>
        </authorList>
    </citation>
    <scope>IDENTIFICATION</scope>
</reference>
<dbReference type="AlphaFoldDB" id="A0A8C2W3B4"/>
<evidence type="ECO:0000256" key="2">
    <source>
        <dbReference type="ARBA" id="ARBA00009222"/>
    </source>
</evidence>
<dbReference type="GO" id="GO:0045453">
    <property type="term" value="P:bone resorption"/>
    <property type="evidence" value="ECO:0007669"/>
    <property type="project" value="Ensembl"/>
</dbReference>
<evidence type="ECO:0000313" key="15">
    <source>
        <dbReference type="Ensembl" id="ENSCLAP00000022465.1"/>
    </source>
</evidence>
<dbReference type="GeneTree" id="ENSGT00510000048671"/>
<evidence type="ECO:0000256" key="6">
    <source>
        <dbReference type="ARBA" id="ARBA00022815"/>
    </source>
</evidence>
<feature type="disulfide bond" evidence="12">
    <location>
        <begin position="39"/>
        <end position="44"/>
    </location>
</feature>
<comment type="subunit">
    <text evidence="11">Can form homodimers. Interacts with IDE and INS. Interaction with INS inhibits homodimerization and fibril formation.</text>
</comment>
<proteinExistence type="inferred from homology"/>